<proteinExistence type="predicted"/>
<organism evidence="1 2">
    <name type="scientific">Acrobeloides nanus</name>
    <dbReference type="NCBI Taxonomy" id="290746"/>
    <lineage>
        <taxon>Eukaryota</taxon>
        <taxon>Metazoa</taxon>
        <taxon>Ecdysozoa</taxon>
        <taxon>Nematoda</taxon>
        <taxon>Chromadorea</taxon>
        <taxon>Rhabditida</taxon>
        <taxon>Tylenchina</taxon>
        <taxon>Cephalobomorpha</taxon>
        <taxon>Cephaloboidea</taxon>
        <taxon>Cephalobidae</taxon>
        <taxon>Acrobeloides</taxon>
    </lineage>
</organism>
<reference evidence="2" key="1">
    <citation type="submission" date="2022-11" db="UniProtKB">
        <authorList>
            <consortium name="WormBaseParasite"/>
        </authorList>
    </citation>
    <scope>IDENTIFICATION</scope>
</reference>
<protein>
    <submittedName>
        <fullName evidence="2">Uncharacterized protein</fullName>
    </submittedName>
</protein>
<dbReference type="Proteomes" id="UP000887540">
    <property type="component" value="Unplaced"/>
</dbReference>
<name>A0A914D7W0_9BILA</name>
<evidence type="ECO:0000313" key="2">
    <source>
        <dbReference type="WBParaSite" id="ACRNAN_scaffold19507.g21665.t1"/>
    </source>
</evidence>
<sequence>MATFFKHVKINGMDSTVTFHSGPLIVMAKAAWTAKAQDNAQDEETKALRDEVEHLRSDATVENASMSVVL</sequence>
<accession>A0A914D7W0</accession>
<dbReference type="AlphaFoldDB" id="A0A914D7W0"/>
<dbReference type="WBParaSite" id="ACRNAN_scaffold19507.g21665.t1">
    <property type="protein sequence ID" value="ACRNAN_scaffold19507.g21665.t1"/>
    <property type="gene ID" value="ACRNAN_scaffold19507.g21665"/>
</dbReference>
<keyword evidence="1" id="KW-1185">Reference proteome</keyword>
<evidence type="ECO:0000313" key="1">
    <source>
        <dbReference type="Proteomes" id="UP000887540"/>
    </source>
</evidence>